<dbReference type="Proteomes" id="UP000261520">
    <property type="component" value="Unplaced"/>
</dbReference>
<evidence type="ECO:0000313" key="1">
    <source>
        <dbReference type="Ensembl" id="ENSPMGP00000015677.1"/>
    </source>
</evidence>
<reference evidence="1" key="1">
    <citation type="submission" date="2025-08" db="UniProtKB">
        <authorList>
            <consortium name="Ensembl"/>
        </authorList>
    </citation>
    <scope>IDENTIFICATION</scope>
</reference>
<name>A0A3B4AF19_9GOBI</name>
<evidence type="ECO:0000313" key="2">
    <source>
        <dbReference type="Proteomes" id="UP000261520"/>
    </source>
</evidence>
<dbReference type="AlphaFoldDB" id="A0A3B4AF19"/>
<sequence>LTTPLAPPHLTLPACPPSYANAPNPLCGRVTHGHETAAQRYSATRIQAGYEPERSVCAMFRCQCGNGWECTFLNGGYMQGLSL</sequence>
<organism evidence="1 2">
    <name type="scientific">Periophthalmus magnuspinnatus</name>
    <dbReference type="NCBI Taxonomy" id="409849"/>
    <lineage>
        <taxon>Eukaryota</taxon>
        <taxon>Metazoa</taxon>
        <taxon>Chordata</taxon>
        <taxon>Craniata</taxon>
        <taxon>Vertebrata</taxon>
        <taxon>Euteleostomi</taxon>
        <taxon>Actinopterygii</taxon>
        <taxon>Neopterygii</taxon>
        <taxon>Teleostei</taxon>
        <taxon>Neoteleostei</taxon>
        <taxon>Acanthomorphata</taxon>
        <taxon>Gobiaria</taxon>
        <taxon>Gobiiformes</taxon>
        <taxon>Gobioidei</taxon>
        <taxon>Gobiidae</taxon>
        <taxon>Oxudercinae</taxon>
        <taxon>Periophthalmus</taxon>
    </lineage>
</organism>
<accession>A0A3B4AF19</accession>
<keyword evidence="2" id="KW-1185">Reference proteome</keyword>
<dbReference type="Ensembl" id="ENSPMGT00000016725.1">
    <property type="protein sequence ID" value="ENSPMGP00000015677.1"/>
    <property type="gene ID" value="ENSPMGG00000012851.1"/>
</dbReference>
<reference evidence="1" key="2">
    <citation type="submission" date="2025-09" db="UniProtKB">
        <authorList>
            <consortium name="Ensembl"/>
        </authorList>
    </citation>
    <scope>IDENTIFICATION</scope>
</reference>
<proteinExistence type="predicted"/>
<protein>
    <submittedName>
        <fullName evidence="1">Uncharacterized protein</fullName>
    </submittedName>
</protein>